<dbReference type="PANTHER" id="PTHR33116:SF66">
    <property type="entry name" value="REVERSE TRANSCRIPTASE ZINC-BINDING DOMAIN-CONTAINING PROTEIN"/>
    <property type="match status" value="1"/>
</dbReference>
<feature type="domain" description="Reverse transcriptase" evidence="2">
    <location>
        <begin position="309"/>
        <end position="520"/>
    </location>
</feature>
<evidence type="ECO:0000313" key="3">
    <source>
        <dbReference type="Proteomes" id="UP000189701"/>
    </source>
</evidence>
<dbReference type="InterPro" id="IPR036691">
    <property type="entry name" value="Endo/exonu/phosph_ase_sf"/>
</dbReference>
<evidence type="ECO:0000313" key="4">
    <source>
        <dbReference type="RefSeq" id="XP_009795648.1"/>
    </source>
</evidence>
<dbReference type="InterPro" id="IPR000477">
    <property type="entry name" value="RT_dom"/>
</dbReference>
<evidence type="ECO:0000259" key="2">
    <source>
        <dbReference type="Pfam" id="PF00078"/>
    </source>
</evidence>
<protein>
    <submittedName>
        <fullName evidence="4">Uncharacterized protein LOC104242320</fullName>
    </submittedName>
</protein>
<accession>A0A1U7XXL4</accession>
<dbReference type="Proteomes" id="UP000189701">
    <property type="component" value="Unplaced"/>
</dbReference>
<dbReference type="eggNOG" id="KOG1075">
    <property type="taxonomic scope" value="Eukaryota"/>
</dbReference>
<proteinExistence type="predicted"/>
<dbReference type="RefSeq" id="XP_009795648.1">
    <property type="nucleotide sequence ID" value="XM_009797346.1"/>
</dbReference>
<dbReference type="Gene3D" id="3.60.10.10">
    <property type="entry name" value="Endonuclease/exonuclease/phosphatase"/>
    <property type="match status" value="1"/>
</dbReference>
<feature type="region of interest" description="Disordered" evidence="1">
    <location>
        <begin position="748"/>
        <end position="773"/>
    </location>
</feature>
<sequence length="804" mass="90590">MGDYNAVIHVDDRLNGAEIQEQETRDFIDFLFETGLTELKTVGRKYTWTNNHIYSKIDRAAIKGDWMIRLPHLEVIVLDHGFSNHSPLSTTFDNHPGRRARPFKFLNHLTEHQEFLDKVAKGWREPVSGVFLKSIWQKLKNVKTEMKLLNKEEYNAADMRISTIRSNLQEAQEQMRLPGHDPALFDKEKSLKIDLEKWVKIDEMIARQKSRMKWLKLGDSNEDDIKEEVLKFFKQLLCKAAPQLLAVKLSVFSNGPKLNRSQQLQLINPITREEVYVAVKDINDMKAPGVDGFNIYFFKKAWPVIGNERMQKVMDTLVDRSQSAFVPGRLISDNIILSHELVKGYGRKGISPRCMLKVDMQKAYDSVEWIFIEQVLVGLNFPTQFIQWIMQCLKTVSYSILINGHPTEPLNSKKGLRQGDPISPFLFVLVMEYFSRVLKSLGNEADFNYHPKCEKMNGGVKSIQMLFDCFHEFSTTSGLSANRDKSSIYFGGVDATVQQQIIKLTGFTKGELPIRYLGVPLSTKRLSELQCQLLLEKMMGRIQSWTAKFLSYAGRVQLIKNVLFSVQVFWSQIFVLPAKVVELIEITCRKFLWTGGVELSKMAFLAWDRVCYPQVAGGPSLARDKQNGNGLAKGTKTGSWSPTAQLLGLGPGPVWAEYLEHPVADWGKPPEDGIPRPAKVEGPTEVECLGGMSTTVEVGSVEGSSATGSLDWPVGAEEGGFISTGSETRVENELQTTNYRLQKQYRKNTAAHTNRSATALGHRGPRKGDRGSHWDKALENISLNLPTAARIKSTAAALGAPWTA</sequence>
<dbReference type="AlphaFoldDB" id="A0A1U7XXL4"/>
<dbReference type="SUPFAM" id="SSF56219">
    <property type="entry name" value="DNase I-like"/>
    <property type="match status" value="1"/>
</dbReference>
<gene>
    <name evidence="4" type="primary">LOC104242320</name>
</gene>
<reference evidence="4" key="2">
    <citation type="submission" date="2025-08" db="UniProtKB">
        <authorList>
            <consortium name="RefSeq"/>
        </authorList>
    </citation>
    <scope>IDENTIFICATION</scope>
    <source>
        <tissue evidence="4">Leaf</tissue>
    </source>
</reference>
<dbReference type="STRING" id="4096.A0A1U7XXL4"/>
<organism evidence="3 4">
    <name type="scientific">Nicotiana sylvestris</name>
    <name type="common">Wood tobacco</name>
    <name type="synonym">South American tobacco</name>
    <dbReference type="NCBI Taxonomy" id="4096"/>
    <lineage>
        <taxon>Eukaryota</taxon>
        <taxon>Viridiplantae</taxon>
        <taxon>Streptophyta</taxon>
        <taxon>Embryophyta</taxon>
        <taxon>Tracheophyta</taxon>
        <taxon>Spermatophyta</taxon>
        <taxon>Magnoliopsida</taxon>
        <taxon>eudicotyledons</taxon>
        <taxon>Gunneridae</taxon>
        <taxon>Pentapetalae</taxon>
        <taxon>asterids</taxon>
        <taxon>lamiids</taxon>
        <taxon>Solanales</taxon>
        <taxon>Solanaceae</taxon>
        <taxon>Nicotianoideae</taxon>
        <taxon>Nicotianeae</taxon>
        <taxon>Nicotiana</taxon>
    </lineage>
</organism>
<dbReference type="PANTHER" id="PTHR33116">
    <property type="entry name" value="REVERSE TRANSCRIPTASE ZINC-BINDING DOMAIN-CONTAINING PROTEIN-RELATED-RELATED"/>
    <property type="match status" value="1"/>
</dbReference>
<dbReference type="CDD" id="cd01650">
    <property type="entry name" value="RT_nLTR_like"/>
    <property type="match status" value="1"/>
</dbReference>
<dbReference type="Pfam" id="PF00078">
    <property type="entry name" value="RVT_1"/>
    <property type="match status" value="1"/>
</dbReference>
<reference evidence="3" key="1">
    <citation type="journal article" date="2013" name="Genome Biol.">
        <title>Reference genomes and transcriptomes of Nicotiana sylvestris and Nicotiana tomentosiformis.</title>
        <authorList>
            <person name="Sierro N."/>
            <person name="Battey J.N."/>
            <person name="Ouadi S."/>
            <person name="Bovet L."/>
            <person name="Goepfert S."/>
            <person name="Bakaher N."/>
            <person name="Peitsch M.C."/>
            <person name="Ivanov N.V."/>
        </authorList>
    </citation>
    <scope>NUCLEOTIDE SEQUENCE [LARGE SCALE GENOMIC DNA]</scope>
</reference>
<name>A0A1U7XXL4_NICSY</name>
<evidence type="ECO:0000256" key="1">
    <source>
        <dbReference type="SAM" id="MobiDB-lite"/>
    </source>
</evidence>
<keyword evidence="3" id="KW-1185">Reference proteome</keyword>